<keyword evidence="1" id="KW-0378">Hydrolase</keyword>
<evidence type="ECO:0000256" key="1">
    <source>
        <dbReference type="ARBA" id="ARBA00022801"/>
    </source>
</evidence>
<gene>
    <name evidence="3" type="ORF">EDC14_100739</name>
</gene>
<keyword evidence="4" id="KW-1185">Reference proteome</keyword>
<dbReference type="Gene3D" id="2.10.70.40">
    <property type="entry name" value="peptidoglycan hydrolase"/>
    <property type="match status" value="1"/>
</dbReference>
<evidence type="ECO:0000313" key="3">
    <source>
        <dbReference type="EMBL" id="TCL71577.1"/>
    </source>
</evidence>
<name>A0A4V2QFE0_HYDET</name>
<dbReference type="Proteomes" id="UP000295008">
    <property type="component" value="Unassembled WGS sequence"/>
</dbReference>
<dbReference type="GO" id="GO:0004040">
    <property type="term" value="F:amidase activity"/>
    <property type="evidence" value="ECO:0007669"/>
    <property type="project" value="InterPro"/>
</dbReference>
<reference evidence="3 4" key="1">
    <citation type="submission" date="2019-03" db="EMBL/GenBank/DDBJ databases">
        <title>Genomic Encyclopedia of Type Strains, Phase IV (KMG-IV): sequencing the most valuable type-strain genomes for metagenomic binning, comparative biology and taxonomic classification.</title>
        <authorList>
            <person name="Goeker M."/>
        </authorList>
    </citation>
    <scope>NUCLEOTIDE SEQUENCE [LARGE SCALE GENOMIC DNA]</scope>
    <source>
        <strain evidence="3 4">LX-B</strain>
    </source>
</reference>
<dbReference type="OrthoDB" id="977752at2"/>
<protein>
    <submittedName>
        <fullName evidence="3">Mannosyl-glycoprotein endo-beta-N-acetylglucosaminidase</fullName>
    </submittedName>
</protein>
<dbReference type="EMBL" id="SLUN01000007">
    <property type="protein sequence ID" value="TCL71577.1"/>
    <property type="molecule type" value="Genomic_DNA"/>
</dbReference>
<feature type="domain" description="Mannosyl-glycoprotein endo-beta-N-acetylglucosamidase-like" evidence="2">
    <location>
        <begin position="9"/>
        <end position="155"/>
    </location>
</feature>
<dbReference type="InterPro" id="IPR051056">
    <property type="entry name" value="Glycosyl_Hydrolase_73"/>
</dbReference>
<proteinExistence type="predicted"/>
<organism evidence="3 4">
    <name type="scientific">Hydrogenispora ethanolica</name>
    <dbReference type="NCBI Taxonomy" id="1082276"/>
    <lineage>
        <taxon>Bacteria</taxon>
        <taxon>Bacillati</taxon>
        <taxon>Bacillota</taxon>
        <taxon>Hydrogenispora</taxon>
    </lineage>
</organism>
<dbReference type="PANTHER" id="PTHR33308:SF9">
    <property type="entry name" value="PEPTIDOGLYCAN HYDROLASE FLGJ"/>
    <property type="match status" value="1"/>
</dbReference>
<dbReference type="PANTHER" id="PTHR33308">
    <property type="entry name" value="PEPTIDOGLYCAN HYDROLASE FLGJ"/>
    <property type="match status" value="1"/>
</dbReference>
<comment type="caution">
    <text evidence="3">The sequence shown here is derived from an EMBL/GenBank/DDBJ whole genome shotgun (WGS) entry which is preliminary data.</text>
</comment>
<dbReference type="Pfam" id="PF01832">
    <property type="entry name" value="Glucosaminidase"/>
    <property type="match status" value="1"/>
</dbReference>
<sequence length="160" mass="18062">MTKIEFIHQMAHACDKAHAQGARFNQAVVFAQAALESHWGNSDLAREANNIFSIKAGPTWDGPTFQLTAAEWHYQRGWYQAPALWRKYPDWTACIVDYAAIIAAVPWYQAALEHLDDPHRFLKALLPSPNKPGWATDPDYYGKVVRTGAEMESYGGPKWS</sequence>
<evidence type="ECO:0000313" key="4">
    <source>
        <dbReference type="Proteomes" id="UP000295008"/>
    </source>
</evidence>
<dbReference type="AlphaFoldDB" id="A0A4V2QFE0"/>
<evidence type="ECO:0000259" key="2">
    <source>
        <dbReference type="SMART" id="SM00047"/>
    </source>
</evidence>
<dbReference type="RefSeq" id="WP_132013723.1">
    <property type="nucleotide sequence ID" value="NZ_SLUN01000007.1"/>
</dbReference>
<accession>A0A4V2QFE0</accession>
<dbReference type="SMART" id="SM00047">
    <property type="entry name" value="LYZ2"/>
    <property type="match status" value="1"/>
</dbReference>
<dbReference type="InterPro" id="IPR002901">
    <property type="entry name" value="MGlyc_endo_b_GlcNAc-like_dom"/>
</dbReference>
<dbReference type="Gene3D" id="1.10.530.10">
    <property type="match status" value="1"/>
</dbReference>